<protein>
    <submittedName>
        <fullName evidence="2">Uncharacterized protein</fullName>
    </submittedName>
</protein>
<evidence type="ECO:0000256" key="1">
    <source>
        <dbReference type="SAM" id="Phobius"/>
    </source>
</evidence>
<evidence type="ECO:0000313" key="3">
    <source>
        <dbReference type="Proteomes" id="UP000009072"/>
    </source>
</evidence>
<reference evidence="2 3" key="1">
    <citation type="journal article" date="2004" name="Genome Res.">
        <title>The complete genome and proteome of Mycoplasma mobile.</title>
        <authorList>
            <person name="Jaffe J.D."/>
            <person name="Stange-Thomann N."/>
            <person name="Smith C."/>
            <person name="DeCaprio D."/>
            <person name="Fisher S."/>
            <person name="Butler J."/>
            <person name="Calvo S."/>
            <person name="Elkins T."/>
            <person name="FitzGerald M.G."/>
            <person name="Hafez N."/>
            <person name="Kodira C.D."/>
            <person name="Major J."/>
            <person name="Wang S."/>
            <person name="Wilkinson J."/>
            <person name="Nicol R."/>
            <person name="Nusbaum C."/>
            <person name="Birren B."/>
            <person name="Berg H.C."/>
            <person name="Church G.M."/>
        </authorList>
    </citation>
    <scope>NUCLEOTIDE SEQUENCE [LARGE SCALE GENOMIC DNA]</scope>
    <source>
        <strain evidence="3">ATCC 43663 / 163K / NCTC 11711</strain>
    </source>
</reference>
<dbReference type="STRING" id="267748.MMOB3820"/>
<gene>
    <name evidence="2" type="ordered locus">MMOB3820</name>
</gene>
<evidence type="ECO:0000313" key="2">
    <source>
        <dbReference type="EMBL" id="AAT27868.1"/>
    </source>
</evidence>
<keyword evidence="1" id="KW-1133">Transmembrane helix</keyword>
<sequence length="151" mass="18126">MLYRLSYRAKWRSRRGSNPRSPPWQGGVLNHFTTEPLVAEVGIEPTTFRLWAWRATTALLRDIIFLCKFIIAKIKIFVNFFEIYLNKKIQQILNFLWWYNKWRAMRDSNPREFYLLTVFKTVPFSQTWVIALFGSPSWDWTSDLTIISRVL</sequence>
<feature type="transmembrane region" description="Helical" evidence="1">
    <location>
        <begin position="113"/>
        <end position="134"/>
    </location>
</feature>
<accession>Q6KHR0</accession>
<keyword evidence="1" id="KW-0472">Membrane</keyword>
<name>Q6KHR0_MYCM1</name>
<organism evidence="2 3">
    <name type="scientific">Mycoplasma mobile (strain ATCC 43663 / 163K / NCTC 11711)</name>
    <name type="common">Mesomycoplasma mobile</name>
    <dbReference type="NCBI Taxonomy" id="267748"/>
    <lineage>
        <taxon>Bacteria</taxon>
        <taxon>Bacillati</taxon>
        <taxon>Mycoplasmatota</taxon>
        <taxon>Mycoplasmoidales</taxon>
        <taxon>Metamycoplasmataceae</taxon>
        <taxon>Mesomycoplasma</taxon>
    </lineage>
</organism>
<proteinExistence type="predicted"/>
<dbReference type="eggNOG" id="ENOG5032G5H">
    <property type="taxonomic scope" value="Bacteria"/>
</dbReference>
<dbReference type="KEGG" id="mmo:MMOB3820"/>
<keyword evidence="3" id="KW-1185">Reference proteome</keyword>
<keyword evidence="1" id="KW-0812">Transmembrane</keyword>
<dbReference type="HOGENOM" id="CLU_1729365_0_0_14"/>
<dbReference type="Proteomes" id="UP000009072">
    <property type="component" value="Chromosome"/>
</dbReference>
<dbReference type="EMBL" id="AE017308">
    <property type="protein sequence ID" value="AAT27868.1"/>
    <property type="molecule type" value="Genomic_DNA"/>
</dbReference>
<dbReference type="AlphaFoldDB" id="Q6KHR0"/>